<evidence type="ECO:0000313" key="12">
    <source>
        <dbReference type="Proteomes" id="UP000276407"/>
    </source>
</evidence>
<evidence type="ECO:0000256" key="7">
    <source>
        <dbReference type="SAM" id="Coils"/>
    </source>
</evidence>
<dbReference type="InterPro" id="IPR011763">
    <property type="entry name" value="COA_CT_C"/>
</dbReference>
<comment type="cofactor">
    <cofactor evidence="1">
        <name>biotin</name>
        <dbReference type="ChEBI" id="CHEBI:57586"/>
    </cofactor>
</comment>
<dbReference type="SUPFAM" id="SSF51246">
    <property type="entry name" value="Rudiment single hybrid motif"/>
    <property type="match status" value="1"/>
</dbReference>
<evidence type="ECO:0000259" key="9">
    <source>
        <dbReference type="PROSITE" id="PS50979"/>
    </source>
</evidence>
<protein>
    <submittedName>
        <fullName evidence="11">Carbamoyl-phosphate synthase subunit L</fullName>
    </submittedName>
</protein>
<keyword evidence="5" id="KW-0092">Biotin</keyword>
<evidence type="ECO:0000256" key="3">
    <source>
        <dbReference type="ARBA" id="ARBA00022741"/>
    </source>
</evidence>
<keyword evidence="7" id="KW-0175">Coiled coil</keyword>
<feature type="domain" description="Biotin carboxylation" evidence="9">
    <location>
        <begin position="45"/>
        <end position="496"/>
    </location>
</feature>
<dbReference type="PROSITE" id="PS00867">
    <property type="entry name" value="CPSASE_2"/>
    <property type="match status" value="1"/>
</dbReference>
<dbReference type="Gene3D" id="2.40.50.100">
    <property type="match status" value="1"/>
</dbReference>
<dbReference type="PANTHER" id="PTHR18866:SF33">
    <property type="entry name" value="METHYLCROTONOYL-COA CARBOXYLASE SUBUNIT ALPHA, MITOCHONDRIAL-RELATED"/>
    <property type="match status" value="1"/>
</dbReference>
<evidence type="ECO:0000313" key="11">
    <source>
        <dbReference type="EMBL" id="AYV58060.1"/>
    </source>
</evidence>
<dbReference type="PROSITE" id="PS50975">
    <property type="entry name" value="ATP_GRASP"/>
    <property type="match status" value="1"/>
</dbReference>
<accession>A0AAD0XRM9</accession>
<dbReference type="Proteomes" id="UP000276407">
    <property type="component" value="Chromosome 2"/>
</dbReference>
<dbReference type="InterPro" id="IPR005481">
    <property type="entry name" value="BC-like_N"/>
</dbReference>
<dbReference type="PROSITE" id="PS00188">
    <property type="entry name" value="BIOTIN"/>
    <property type="match status" value="1"/>
</dbReference>
<dbReference type="PROSITE" id="PS50989">
    <property type="entry name" value="COA_CT_CTER"/>
    <property type="match status" value="1"/>
</dbReference>
<dbReference type="InterPro" id="IPR050856">
    <property type="entry name" value="Biotin_carboxylase_complex"/>
</dbReference>
<dbReference type="InterPro" id="IPR005482">
    <property type="entry name" value="Biotin_COase_C"/>
</dbReference>
<dbReference type="InterPro" id="IPR011053">
    <property type="entry name" value="Single_hybrid_motif"/>
</dbReference>
<dbReference type="CDD" id="cd06850">
    <property type="entry name" value="biotinyl_domain"/>
    <property type="match status" value="1"/>
</dbReference>
<dbReference type="InterPro" id="IPR034733">
    <property type="entry name" value="AcCoA_carboxyl_beta"/>
</dbReference>
<dbReference type="EMBL" id="CP033615">
    <property type="protein sequence ID" value="AYV58060.1"/>
    <property type="molecule type" value="Genomic_DNA"/>
</dbReference>
<dbReference type="Gene3D" id="3.30.470.20">
    <property type="entry name" value="ATP-grasp fold, B domain"/>
    <property type="match status" value="1"/>
</dbReference>
<dbReference type="InterPro" id="IPR001882">
    <property type="entry name" value="Biotin_BS"/>
</dbReference>
<dbReference type="GO" id="GO:0005524">
    <property type="term" value="F:ATP binding"/>
    <property type="evidence" value="ECO:0007669"/>
    <property type="project" value="UniProtKB-UniRule"/>
</dbReference>
<gene>
    <name evidence="11" type="ORF">EFP84_19310</name>
</gene>
<dbReference type="Pfam" id="PF02786">
    <property type="entry name" value="CPSase_L_D2"/>
    <property type="match status" value="1"/>
</dbReference>
<proteinExistence type="predicted"/>
<dbReference type="Pfam" id="PF02785">
    <property type="entry name" value="Biotin_carb_C"/>
    <property type="match status" value="1"/>
</dbReference>
<keyword evidence="4 6" id="KW-0067">ATP-binding</keyword>
<dbReference type="InterPro" id="IPR016185">
    <property type="entry name" value="PreATP-grasp_dom_sf"/>
</dbReference>
<evidence type="ECO:0000256" key="1">
    <source>
        <dbReference type="ARBA" id="ARBA00001953"/>
    </source>
</evidence>
<evidence type="ECO:0000256" key="2">
    <source>
        <dbReference type="ARBA" id="ARBA00022598"/>
    </source>
</evidence>
<sequence length="1992" mass="224866">MLKTEETEGTDSNDFRDIELSREELRNKNRNLENRNGEFNKRSGILQKVLIANRGEIAKRFILALQEEGIQSVAVVADQDKGQSWFEFANEVVYIGEARNYANISVICAAVIETGANAVYPGYGFLSEDFRFVERLQEIEKFYNREIIFMGPKASVMRKVGNKLDARRLAIENGIPLFQGSGSIRGLEEAKSEAERIGFPVILKLDAGGGGKGMLVVRTTEELAPAIESATRIGKNSYENDTFYLEKFIEKPAHFEIQIFNGVAVGIRKCAVQRRNQKIIEESGETFLDHRVQLQLLSNAEKLAEISGYVEDCGAGTVEFLLDRETGQFGFLEMNTRLQVEYTVTDQSLGIDLAKWQIFLFDDRPDEIQYGTVLRKRFGERSHSIQCRIYAEDPFQNYSPSPGKIKELELPTFNGIRCDFGFKKGDRIPGEFDPMVGKLVSYGKDRNEALQRMERALSELYIRGITTNVEQLLAILRHHRFRQGDYDNRLLDEFTELTIAKTDYLEESMIYACIGESIRQTGEAVSETFRERDLARIVYSNEESTSPNHYKIWIQDSCYQCFLLRTGLGEFWIAGDRISLKRIRISRSSADGKQFLAESENRSVSVRIDAKPNFHLVRFTSNSDGKLHYARLKISSEDRSEGQDEKGFLRSPFQGTFVKIYEDPKTNQTWAKGGIVSKGDALIMISAMKMETVLRAPIDGTLDYLVENGNVNKLVRGKTASGQILGKSFTEGELLVRISSDNSEQTKTDALSDIDESDSISEEFSILKKWNLIPGREDTENSVFEKKLDTPEARKEILRFFYSWTLGYSKGETANSKIGYLLNQLNVDSILKNQKETDEWKSFVKFFIKYNVSLRKLFSSDIGSMHSHFGELQRSLLNWDTEGFMPYKSTSKLLAKVFSFYGVKPWTSFRRVPNQGEAFYNIVCAYKTQREERETYARILEKLNSLVPNAKSTYLNLRVLLALEEREREPKLEATIRKIIGKRKNLNFNAPEGVKTLSKRHVNSFISFMKDPWSFISKTGIEKKEFLSSLQNEPALVPTDLSERVQARISDKIAYWKTKGKIRRLYSPISNHCLYHIERNENKEAIYLLIVLMDSDALTPVINEEGLSFCYGLETEAIRAASFLQGANVLYPVSSLRLEMIAFHKSPAATSSDSLNKTLEYEKIFNSASSMMEFFLHGPYDSLTLEIEEEVHCKARFKTYSFFFRDGKLRMDLIGENDIRFPYSIEKDAKDSKLYEKGKWPLERWVEETFDASSCREILIPGLDFSKENSDPVLSSASQKVGAKIFFGKIAGAEALFFLKDSRVAGGATGDKEGKKYLAAAYIAYRKDIPLYVWNDGAGANIKEGMVALNRASEGFFINALLTHRVKAQEFRSAIEAHNDSVISNFLMELENVPDLNFKTYRSDERPNLCFVIAVGVGSSTGLDVYGSSQASIQVLLDEEQSYRVLTGSSVIESVTGEKLTNYEIGGAKVMGRGTGTVDFVANDKLHLISYLYRIQSILTRRETQRSDFQFKNLDSFDLFKNILSERKLKRIADGKEFLSVKETYSGSESLVSGLFSFGGTPIVALGPRTEFGFHSYAALIKAKESVRIAQKTNSGLMLVYGSKWFRSAYIENGNSLRARRDFQKLLQDFDRPLVHIVKHPEGLSLPELSSVGDVWILVRNEEDFGKEKPLRSLQFSAPEQCATITVASEEEAFSTASIIFNLLNIRDLKDCSNGQSDPKIPNDPSNPYDMETTVIREILDADSFLEFYKDDPGKSLITGLGRIGGKTIGVIADQPKDGGAPDALGTEKFRVFMEFLSKHDIPLLMLSDAPGFVPGTKQERLRIQQIGGESLDVNVLSANPVVSVVLRQNYGGRQIHAFSGFLRPGISYHALQDGTLAVMGAHSAFDLFQGANVSRLRKENKEAEIEILRKEFLDSFKEKAKAKNDARSTGVLDGVFASIGDLRSVVVTGLKNAEEKRNEWSQRRQSYSKGVVYSTTGQNGRADDWENCVLP</sequence>
<evidence type="ECO:0000256" key="4">
    <source>
        <dbReference type="ARBA" id="ARBA00022840"/>
    </source>
</evidence>
<evidence type="ECO:0000259" key="8">
    <source>
        <dbReference type="PROSITE" id="PS50975"/>
    </source>
</evidence>
<dbReference type="KEGG" id="lkm:EFP84_19310"/>
<dbReference type="Pfam" id="PF00364">
    <property type="entry name" value="Biotin_lipoyl"/>
    <property type="match status" value="1"/>
</dbReference>
<evidence type="ECO:0000256" key="6">
    <source>
        <dbReference type="PROSITE-ProRule" id="PRU00409"/>
    </source>
</evidence>
<keyword evidence="2" id="KW-0436">Ligase</keyword>
<feature type="domain" description="ATP-grasp" evidence="8">
    <location>
        <begin position="167"/>
        <end position="362"/>
    </location>
</feature>
<dbReference type="InterPro" id="IPR000089">
    <property type="entry name" value="Biotin_lipoyl"/>
</dbReference>
<dbReference type="InterPro" id="IPR011764">
    <property type="entry name" value="Biotin_carboxylation_dom"/>
</dbReference>
<keyword evidence="3 6" id="KW-0547">Nucleotide-binding</keyword>
<dbReference type="PROSITE" id="PS50979">
    <property type="entry name" value="BC"/>
    <property type="match status" value="1"/>
</dbReference>
<dbReference type="SMART" id="SM00878">
    <property type="entry name" value="Biotin_carb_C"/>
    <property type="match status" value="1"/>
</dbReference>
<feature type="coiled-coil region" evidence="7">
    <location>
        <begin position="15"/>
        <end position="42"/>
    </location>
</feature>
<dbReference type="Gene3D" id="3.90.226.10">
    <property type="entry name" value="2-enoyl-CoA Hydratase, Chain A, domain 1"/>
    <property type="match status" value="2"/>
</dbReference>
<dbReference type="InterPro" id="IPR011054">
    <property type="entry name" value="Rudment_hybrid_motif"/>
</dbReference>
<dbReference type="InterPro" id="IPR029045">
    <property type="entry name" value="ClpP/crotonase-like_dom_sf"/>
</dbReference>
<dbReference type="InterPro" id="IPR011761">
    <property type="entry name" value="ATP-grasp"/>
</dbReference>
<dbReference type="Pfam" id="PF01039">
    <property type="entry name" value="Carboxyl_trans"/>
    <property type="match status" value="3"/>
</dbReference>
<dbReference type="PANTHER" id="PTHR18866">
    <property type="entry name" value="CARBOXYLASE:PYRUVATE/ACETYL-COA/PROPIONYL-COA CARBOXYLASE"/>
    <property type="match status" value="1"/>
</dbReference>
<evidence type="ECO:0000256" key="5">
    <source>
        <dbReference type="ARBA" id="ARBA00023267"/>
    </source>
</evidence>
<dbReference type="SUPFAM" id="SSF56059">
    <property type="entry name" value="Glutathione synthetase ATP-binding domain-like"/>
    <property type="match status" value="1"/>
</dbReference>
<feature type="domain" description="CoA carboxyltransferase C-terminal" evidence="10">
    <location>
        <begin position="1716"/>
        <end position="1953"/>
    </location>
</feature>
<name>A0AAD0XRM9_9LEPT</name>
<dbReference type="SUPFAM" id="SSF51230">
    <property type="entry name" value="Single hybrid motif"/>
    <property type="match status" value="1"/>
</dbReference>
<organism evidence="11 12">
    <name type="scientific">Leptospira kmetyi</name>
    <dbReference type="NCBI Taxonomy" id="408139"/>
    <lineage>
        <taxon>Bacteria</taxon>
        <taxon>Pseudomonadati</taxon>
        <taxon>Spirochaetota</taxon>
        <taxon>Spirochaetia</taxon>
        <taxon>Leptospirales</taxon>
        <taxon>Leptospiraceae</taxon>
        <taxon>Leptospira</taxon>
    </lineage>
</organism>
<dbReference type="GO" id="GO:0016874">
    <property type="term" value="F:ligase activity"/>
    <property type="evidence" value="ECO:0007669"/>
    <property type="project" value="UniProtKB-KW"/>
</dbReference>
<dbReference type="InterPro" id="IPR005479">
    <property type="entry name" value="CPAse_ATP-bd"/>
</dbReference>
<evidence type="ECO:0000259" key="10">
    <source>
        <dbReference type="PROSITE" id="PS50989"/>
    </source>
</evidence>
<reference evidence="11 12" key="1">
    <citation type="submission" date="2018-11" db="EMBL/GenBank/DDBJ databases">
        <title>Complete genome sequence of Leptospira kmetyi isolate LS 001/16 from soil sample associated with a leptospirosis patient in Kelantan.</title>
        <authorList>
            <person name="Muhammad Yusoff F."/>
            <person name="Muhammad Yusoff S."/>
            <person name="Ahmad M.N."/>
            <person name="Yusof N.Y."/>
            <person name="Aziah I."/>
        </authorList>
    </citation>
    <scope>NUCLEOTIDE SEQUENCE [LARGE SCALE GENOMIC DNA]</scope>
    <source>
        <strain evidence="11 12">LS 001/16</strain>
    </source>
</reference>
<dbReference type="SUPFAM" id="SSF52096">
    <property type="entry name" value="ClpP/crotonase"/>
    <property type="match status" value="2"/>
</dbReference>
<dbReference type="Pfam" id="PF00289">
    <property type="entry name" value="Biotin_carb_N"/>
    <property type="match status" value="1"/>
</dbReference>
<dbReference type="GO" id="GO:0046872">
    <property type="term" value="F:metal ion binding"/>
    <property type="evidence" value="ECO:0007669"/>
    <property type="project" value="InterPro"/>
</dbReference>
<dbReference type="SUPFAM" id="SSF52440">
    <property type="entry name" value="PreATP-grasp domain"/>
    <property type="match status" value="1"/>
</dbReference>